<evidence type="ECO:0000256" key="6">
    <source>
        <dbReference type="SAM" id="Phobius"/>
    </source>
</evidence>
<dbReference type="InterPro" id="IPR011701">
    <property type="entry name" value="MFS"/>
</dbReference>
<reference evidence="8" key="1">
    <citation type="journal article" date="2019" name="Int. J. Syst. Evol. Microbiol.">
        <title>The Global Catalogue of Microorganisms (GCM) 10K type strain sequencing project: providing services to taxonomists for standard genome sequencing and annotation.</title>
        <authorList>
            <consortium name="The Broad Institute Genomics Platform"/>
            <consortium name="The Broad Institute Genome Sequencing Center for Infectious Disease"/>
            <person name="Wu L."/>
            <person name="Ma J."/>
        </authorList>
    </citation>
    <scope>NUCLEOTIDE SEQUENCE [LARGE SCALE GENOMIC DNA]</scope>
    <source>
        <strain evidence="8">JCM 18054</strain>
    </source>
</reference>
<sequence>MLGRYLTGAALARTGDELSGPAVLLLGISVTGTPGAASALLTGLTASSALGGPVFGAFLDRVARPGLLLAATLAWYALGLALVLLALGHLPLPAVVALAVVTGLGNPAVSGGWTSQLPAAPGGLPRATALDAATFNVASLAGPALAAVVADRFGAATAVAVAAAMVALALPAAWSLPARRTSRGRAHWTAGLTVLFRRRALLRATLTSTISYAGLGMVVVCYPLVGASRLGGASRGALLLAVVAGAALLTDAVLARRPWRGRPDTLVFASTVVLAASAAGTALGGPVVLVLSAVLAGLAEGPQLTALFAVRHREAPEHLRAQVFTTGVSVKITGFAAGTALGGALAGSPPACLLAAAAVQLAAAAAYAAVRTPSPVRGA</sequence>
<keyword evidence="4 6" id="KW-1133">Transmembrane helix</keyword>
<accession>A0ABP9QD58</accession>
<evidence type="ECO:0000256" key="4">
    <source>
        <dbReference type="ARBA" id="ARBA00022989"/>
    </source>
</evidence>
<gene>
    <name evidence="7" type="ORF">GCM10023214_22970</name>
</gene>
<comment type="caution">
    <text evidence="7">The sequence shown here is derived from an EMBL/GenBank/DDBJ whole genome shotgun (WGS) entry which is preliminary data.</text>
</comment>
<name>A0ABP9QD58_9PSEU</name>
<dbReference type="Proteomes" id="UP001500192">
    <property type="component" value="Unassembled WGS sequence"/>
</dbReference>
<evidence type="ECO:0000256" key="5">
    <source>
        <dbReference type="ARBA" id="ARBA00023136"/>
    </source>
</evidence>
<dbReference type="Gene3D" id="1.20.1250.20">
    <property type="entry name" value="MFS general substrate transporter like domains"/>
    <property type="match status" value="1"/>
</dbReference>
<feature type="transmembrane region" description="Helical" evidence="6">
    <location>
        <begin position="155"/>
        <end position="176"/>
    </location>
</feature>
<feature type="transmembrane region" description="Helical" evidence="6">
    <location>
        <begin position="36"/>
        <end position="59"/>
    </location>
</feature>
<dbReference type="RefSeq" id="WP_346053705.1">
    <property type="nucleotide sequence ID" value="NZ_BAABIB010000054.1"/>
</dbReference>
<feature type="transmembrane region" description="Helical" evidence="6">
    <location>
        <begin position="66"/>
        <end position="88"/>
    </location>
</feature>
<evidence type="ECO:0000256" key="3">
    <source>
        <dbReference type="ARBA" id="ARBA00022692"/>
    </source>
</evidence>
<feature type="transmembrane region" description="Helical" evidence="6">
    <location>
        <begin position="204"/>
        <end position="225"/>
    </location>
</feature>
<proteinExistence type="predicted"/>
<evidence type="ECO:0000313" key="7">
    <source>
        <dbReference type="EMBL" id="GAA5159907.1"/>
    </source>
</evidence>
<feature type="transmembrane region" description="Helical" evidence="6">
    <location>
        <begin position="237"/>
        <end position="254"/>
    </location>
</feature>
<feature type="transmembrane region" description="Helical" evidence="6">
    <location>
        <begin position="266"/>
        <end position="283"/>
    </location>
</feature>
<dbReference type="Pfam" id="PF07690">
    <property type="entry name" value="MFS_1"/>
    <property type="match status" value="1"/>
</dbReference>
<evidence type="ECO:0000313" key="8">
    <source>
        <dbReference type="Proteomes" id="UP001500192"/>
    </source>
</evidence>
<dbReference type="InterPro" id="IPR036259">
    <property type="entry name" value="MFS_trans_sf"/>
</dbReference>
<organism evidence="7 8">
    <name type="scientific">Amycolatopsis dongchuanensis</name>
    <dbReference type="NCBI Taxonomy" id="1070866"/>
    <lineage>
        <taxon>Bacteria</taxon>
        <taxon>Bacillati</taxon>
        <taxon>Actinomycetota</taxon>
        <taxon>Actinomycetes</taxon>
        <taxon>Pseudonocardiales</taxon>
        <taxon>Pseudonocardiaceae</taxon>
        <taxon>Amycolatopsis</taxon>
    </lineage>
</organism>
<dbReference type="PANTHER" id="PTHR23513">
    <property type="entry name" value="INTEGRAL MEMBRANE EFFLUX PROTEIN-RELATED"/>
    <property type="match status" value="1"/>
</dbReference>
<comment type="subcellular location">
    <subcellularLocation>
        <location evidence="1">Cell membrane</location>
        <topology evidence="1">Multi-pass membrane protein</topology>
    </subcellularLocation>
</comment>
<dbReference type="EMBL" id="BAABIB010000054">
    <property type="protein sequence ID" value="GAA5159907.1"/>
    <property type="molecule type" value="Genomic_DNA"/>
</dbReference>
<keyword evidence="3 6" id="KW-0812">Transmembrane</keyword>
<dbReference type="SUPFAM" id="SSF103473">
    <property type="entry name" value="MFS general substrate transporter"/>
    <property type="match status" value="1"/>
</dbReference>
<protein>
    <submittedName>
        <fullName evidence="7">MFS transporter</fullName>
    </submittedName>
</protein>
<evidence type="ECO:0000256" key="2">
    <source>
        <dbReference type="ARBA" id="ARBA00022475"/>
    </source>
</evidence>
<keyword evidence="8" id="KW-1185">Reference proteome</keyword>
<dbReference type="PANTHER" id="PTHR23513:SF11">
    <property type="entry name" value="STAPHYLOFERRIN A TRANSPORTER"/>
    <property type="match status" value="1"/>
</dbReference>
<keyword evidence="5 6" id="KW-0472">Membrane</keyword>
<keyword evidence="2" id="KW-1003">Cell membrane</keyword>
<evidence type="ECO:0000256" key="1">
    <source>
        <dbReference type="ARBA" id="ARBA00004651"/>
    </source>
</evidence>